<organism evidence="4 5">
    <name type="scientific">Streptomyces chiangmaiensis</name>
    <dbReference type="NCBI Taxonomy" id="766497"/>
    <lineage>
        <taxon>Bacteria</taxon>
        <taxon>Bacillati</taxon>
        <taxon>Actinomycetota</taxon>
        <taxon>Actinomycetes</taxon>
        <taxon>Kitasatosporales</taxon>
        <taxon>Streptomycetaceae</taxon>
        <taxon>Streptomyces</taxon>
    </lineage>
</organism>
<feature type="domain" description="CBS" evidence="3">
    <location>
        <begin position="72"/>
        <end position="131"/>
    </location>
</feature>
<dbReference type="RefSeq" id="WP_329508230.1">
    <property type="nucleotide sequence ID" value="NZ_BAAAYZ010000286.1"/>
</dbReference>
<dbReference type="Gene3D" id="3.10.580.10">
    <property type="entry name" value="CBS-domain"/>
    <property type="match status" value="1"/>
</dbReference>
<dbReference type="EMBL" id="JAYWVC010000053">
    <property type="protein sequence ID" value="MED7823770.1"/>
    <property type="molecule type" value="Genomic_DNA"/>
</dbReference>
<evidence type="ECO:0000256" key="2">
    <source>
        <dbReference type="PROSITE-ProRule" id="PRU00703"/>
    </source>
</evidence>
<dbReference type="PANTHER" id="PTHR43080">
    <property type="entry name" value="CBS DOMAIN-CONTAINING PROTEIN CBSX3, MITOCHONDRIAL"/>
    <property type="match status" value="1"/>
</dbReference>
<evidence type="ECO:0000313" key="4">
    <source>
        <dbReference type="EMBL" id="MED7823770.1"/>
    </source>
</evidence>
<dbReference type="Proteomes" id="UP001333996">
    <property type="component" value="Unassembled WGS sequence"/>
</dbReference>
<dbReference type="Pfam" id="PF00571">
    <property type="entry name" value="CBS"/>
    <property type="match status" value="2"/>
</dbReference>
<evidence type="ECO:0000256" key="1">
    <source>
        <dbReference type="ARBA" id="ARBA00023122"/>
    </source>
</evidence>
<name>A0ABU7FI06_9ACTN</name>
<reference evidence="4" key="1">
    <citation type="submission" date="2024-01" db="EMBL/GenBank/DDBJ databases">
        <title>First draft genome sequence data of TA4-1, the type strain of Gram-positive actinobacterium Streptomyces chiangmaiensis.</title>
        <authorList>
            <person name="Yasawong M."/>
            <person name="Nantapong N."/>
        </authorList>
    </citation>
    <scope>NUCLEOTIDE SEQUENCE</scope>
    <source>
        <strain evidence="4">TA4-1</strain>
    </source>
</reference>
<keyword evidence="5" id="KW-1185">Reference proteome</keyword>
<dbReference type="InterPro" id="IPR051257">
    <property type="entry name" value="Diverse_CBS-Domain"/>
</dbReference>
<dbReference type="PANTHER" id="PTHR43080:SF2">
    <property type="entry name" value="CBS DOMAIN-CONTAINING PROTEIN"/>
    <property type="match status" value="1"/>
</dbReference>
<keyword evidence="1 2" id="KW-0129">CBS domain</keyword>
<dbReference type="SUPFAM" id="SSF54631">
    <property type="entry name" value="CBS-domain pair"/>
    <property type="match status" value="1"/>
</dbReference>
<dbReference type="SMART" id="SM00116">
    <property type="entry name" value="CBS"/>
    <property type="match status" value="2"/>
</dbReference>
<dbReference type="PROSITE" id="PS51371">
    <property type="entry name" value="CBS"/>
    <property type="match status" value="2"/>
</dbReference>
<sequence length="133" mass="13948">MLVRDAMSTVVLTIGPAHTLRQAASLMSARHVGAAVVLDPDAGGLGILTERDILNSVGLGQSPDVERVHAHTTTDVVFATPGWTLEEAASAMAHGGFRHLVVLERGEPVGVVSVRDIIRCWAPAREHVAATAS</sequence>
<evidence type="ECO:0000259" key="3">
    <source>
        <dbReference type="PROSITE" id="PS51371"/>
    </source>
</evidence>
<feature type="domain" description="CBS" evidence="3">
    <location>
        <begin position="7"/>
        <end position="65"/>
    </location>
</feature>
<dbReference type="InterPro" id="IPR000644">
    <property type="entry name" value="CBS_dom"/>
</dbReference>
<comment type="caution">
    <text evidence="4">The sequence shown here is derived from an EMBL/GenBank/DDBJ whole genome shotgun (WGS) entry which is preliminary data.</text>
</comment>
<proteinExistence type="predicted"/>
<dbReference type="InterPro" id="IPR046342">
    <property type="entry name" value="CBS_dom_sf"/>
</dbReference>
<protein>
    <submittedName>
        <fullName evidence="4">CBS domain-containing protein</fullName>
    </submittedName>
</protein>
<accession>A0ABU7FI06</accession>
<evidence type="ECO:0000313" key="5">
    <source>
        <dbReference type="Proteomes" id="UP001333996"/>
    </source>
</evidence>
<gene>
    <name evidence="4" type="ORF">VXC91_17740</name>
</gene>